<dbReference type="PROSITE" id="PS50297">
    <property type="entry name" value="ANK_REP_REGION"/>
    <property type="match status" value="1"/>
</dbReference>
<keyword evidence="2 3" id="KW-0040">ANK repeat</keyword>
<dbReference type="PANTHER" id="PTHR24201">
    <property type="entry name" value="ANK_REP_REGION DOMAIN-CONTAINING PROTEIN"/>
    <property type="match status" value="1"/>
</dbReference>
<sequence>MSLFDAVLANDSKSLSAQLAAGADPNPFDDEGLTPLMVAAREGHSDLVALLLEAGGDPILTNALGETALVLAATYGNSESVRLLWDSGSQADQDMARAHMATGRTGTLAPTQPEGFRHKLASASAYVAGKLGDDGPAARLERALRSQKQRKP</sequence>
<dbReference type="InterPro" id="IPR002110">
    <property type="entry name" value="Ankyrin_rpt"/>
</dbReference>
<comment type="caution">
    <text evidence="4">The sequence shown here is derived from an EMBL/GenBank/DDBJ whole genome shotgun (WGS) entry which is preliminary data.</text>
</comment>
<evidence type="ECO:0000313" key="6">
    <source>
        <dbReference type="Proteomes" id="UP000183760"/>
    </source>
</evidence>
<keyword evidence="6" id="KW-1185">Reference proteome</keyword>
<organism evidence="4 7">
    <name type="scientific">Myxococcus fulvus</name>
    <dbReference type="NCBI Taxonomy" id="33"/>
    <lineage>
        <taxon>Bacteria</taxon>
        <taxon>Pseudomonadati</taxon>
        <taxon>Myxococcota</taxon>
        <taxon>Myxococcia</taxon>
        <taxon>Myxococcales</taxon>
        <taxon>Cystobacterineae</taxon>
        <taxon>Myxococcaceae</taxon>
        <taxon>Myxococcus</taxon>
    </lineage>
</organism>
<feature type="repeat" description="ANK" evidence="3">
    <location>
        <begin position="31"/>
        <end position="63"/>
    </location>
</feature>
<dbReference type="InterPro" id="IPR050776">
    <property type="entry name" value="Ank_Repeat/CDKN_Inhibitor"/>
</dbReference>
<dbReference type="OrthoDB" id="5382682at2"/>
<dbReference type="SMART" id="SM00248">
    <property type="entry name" value="ANK"/>
    <property type="match status" value="2"/>
</dbReference>
<dbReference type="Gene3D" id="1.25.40.20">
    <property type="entry name" value="Ankyrin repeat-containing domain"/>
    <property type="match status" value="1"/>
</dbReference>
<protein>
    <submittedName>
        <fullName evidence="5">Ankyrin repeat-containing protein</fullName>
    </submittedName>
</protein>
<dbReference type="Proteomes" id="UP000183760">
    <property type="component" value="Unassembled WGS sequence"/>
</dbReference>
<evidence type="ECO:0000313" key="7">
    <source>
        <dbReference type="Proteomes" id="UP000321514"/>
    </source>
</evidence>
<dbReference type="PROSITE" id="PS50088">
    <property type="entry name" value="ANK_REPEAT"/>
    <property type="match status" value="2"/>
</dbReference>
<dbReference type="RefSeq" id="WP_074948352.1">
    <property type="nucleotide sequence ID" value="NZ_BJXR01000025.1"/>
</dbReference>
<dbReference type="SUPFAM" id="SSF48403">
    <property type="entry name" value="Ankyrin repeat"/>
    <property type="match status" value="1"/>
</dbReference>
<feature type="repeat" description="ANK" evidence="3">
    <location>
        <begin position="64"/>
        <end position="96"/>
    </location>
</feature>
<keyword evidence="1" id="KW-0677">Repeat</keyword>
<accession>A0A511T2I3</accession>
<evidence type="ECO:0000256" key="1">
    <source>
        <dbReference type="ARBA" id="ARBA00022737"/>
    </source>
</evidence>
<evidence type="ECO:0000256" key="3">
    <source>
        <dbReference type="PROSITE-ProRule" id="PRU00023"/>
    </source>
</evidence>
<dbReference type="Pfam" id="PF12796">
    <property type="entry name" value="Ank_2"/>
    <property type="match status" value="1"/>
</dbReference>
<name>A0A511T2I3_MYXFU</name>
<evidence type="ECO:0000313" key="4">
    <source>
        <dbReference type="EMBL" id="GEN07822.1"/>
    </source>
</evidence>
<evidence type="ECO:0000256" key="2">
    <source>
        <dbReference type="ARBA" id="ARBA00023043"/>
    </source>
</evidence>
<dbReference type="AlphaFoldDB" id="A0A511T2I3"/>
<evidence type="ECO:0000313" key="5">
    <source>
        <dbReference type="EMBL" id="SES78749.1"/>
    </source>
</evidence>
<dbReference type="EMBL" id="BJXR01000025">
    <property type="protein sequence ID" value="GEN07822.1"/>
    <property type="molecule type" value="Genomic_DNA"/>
</dbReference>
<gene>
    <name evidence="4" type="ORF">MFU01_28590</name>
    <name evidence="5" type="ORF">SAMN05443572_101153</name>
</gene>
<reference evidence="5 6" key="1">
    <citation type="submission" date="2016-10" db="EMBL/GenBank/DDBJ databases">
        <authorList>
            <person name="Varghese N."/>
            <person name="Submissions S."/>
        </authorList>
    </citation>
    <scope>NUCLEOTIDE SEQUENCE [LARGE SCALE GENOMIC DNA]</scope>
    <source>
        <strain evidence="5 6">DSM 16525</strain>
    </source>
</reference>
<dbReference type="InterPro" id="IPR036770">
    <property type="entry name" value="Ankyrin_rpt-contain_sf"/>
</dbReference>
<dbReference type="EMBL" id="FOIB01000001">
    <property type="protein sequence ID" value="SES78749.1"/>
    <property type="molecule type" value="Genomic_DNA"/>
</dbReference>
<dbReference type="STRING" id="1334629.MFUL124B02_01660"/>
<proteinExistence type="predicted"/>
<dbReference type="Proteomes" id="UP000321514">
    <property type="component" value="Unassembled WGS sequence"/>
</dbReference>
<reference evidence="4 7" key="2">
    <citation type="submission" date="2019-07" db="EMBL/GenBank/DDBJ databases">
        <title>Whole genome shotgun sequence of Myxococcus fulvus NBRC 100333.</title>
        <authorList>
            <person name="Hosoyama A."/>
            <person name="Uohara A."/>
            <person name="Ohji S."/>
            <person name="Ichikawa N."/>
        </authorList>
    </citation>
    <scope>NUCLEOTIDE SEQUENCE [LARGE SCALE GENOMIC DNA]</scope>
    <source>
        <strain evidence="4 7">NBRC 100333</strain>
    </source>
</reference>